<evidence type="ECO:0000256" key="1">
    <source>
        <dbReference type="ARBA" id="ARBA00004236"/>
    </source>
</evidence>
<dbReference type="CDD" id="cd06225">
    <property type="entry name" value="HAMP"/>
    <property type="match status" value="1"/>
</dbReference>
<evidence type="ECO:0000259" key="5">
    <source>
        <dbReference type="PROSITE" id="PS50885"/>
    </source>
</evidence>
<evidence type="ECO:0000256" key="4">
    <source>
        <dbReference type="SAM" id="Phobius"/>
    </source>
</evidence>
<comment type="caution">
    <text evidence="6">The sequence shown here is derived from an EMBL/GenBank/DDBJ whole genome shotgun (WGS) entry which is preliminary data.</text>
</comment>
<evidence type="ECO:0000313" key="7">
    <source>
        <dbReference type="Proteomes" id="UP000245634"/>
    </source>
</evidence>
<dbReference type="Pfam" id="PF12729">
    <property type="entry name" value="4HB_MCP_1"/>
    <property type="match status" value="1"/>
</dbReference>
<keyword evidence="4" id="KW-1133">Transmembrane helix</keyword>
<dbReference type="AlphaFoldDB" id="A0A316DDA6"/>
<comment type="subcellular location">
    <subcellularLocation>
        <location evidence="1">Cell membrane</location>
    </subcellularLocation>
</comment>
<dbReference type="Pfam" id="PF00672">
    <property type="entry name" value="HAMP"/>
    <property type="match status" value="1"/>
</dbReference>
<dbReference type="InterPro" id="IPR047347">
    <property type="entry name" value="YvaQ-like_sensor"/>
</dbReference>
<dbReference type="SMART" id="SM00304">
    <property type="entry name" value="HAMP"/>
    <property type="match status" value="1"/>
</dbReference>
<dbReference type="Gene3D" id="3.30.450.40">
    <property type="match status" value="1"/>
</dbReference>
<dbReference type="InterPro" id="IPR003660">
    <property type="entry name" value="HAMP_dom"/>
</dbReference>
<dbReference type="Proteomes" id="UP000245634">
    <property type="component" value="Unassembled WGS sequence"/>
</dbReference>
<dbReference type="CDD" id="cd19411">
    <property type="entry name" value="MCP2201-like_sensor"/>
    <property type="match status" value="1"/>
</dbReference>
<proteinExistence type="predicted"/>
<dbReference type="InterPro" id="IPR003018">
    <property type="entry name" value="GAF"/>
</dbReference>
<keyword evidence="3 4" id="KW-0472">Membrane</keyword>
<dbReference type="SUPFAM" id="SSF55781">
    <property type="entry name" value="GAF domain-like"/>
    <property type="match status" value="1"/>
</dbReference>
<feature type="transmembrane region" description="Helical" evidence="4">
    <location>
        <begin position="7"/>
        <end position="29"/>
    </location>
</feature>
<feature type="transmembrane region" description="Helical" evidence="4">
    <location>
        <begin position="185"/>
        <end position="205"/>
    </location>
</feature>
<reference evidence="6 7" key="1">
    <citation type="submission" date="2018-05" db="EMBL/GenBank/DDBJ databases">
        <title>Genomic Encyclopedia of Type Strains, Phase IV (KMG-IV): sequencing the most valuable type-strain genomes for metagenomic binning, comparative biology and taxonomic classification.</title>
        <authorList>
            <person name="Goeker M."/>
        </authorList>
    </citation>
    <scope>NUCLEOTIDE SEQUENCE [LARGE SCALE GENOMIC DNA]</scope>
    <source>
        <strain evidence="6 7">DSM 18773</strain>
    </source>
</reference>
<keyword evidence="2" id="KW-1003">Cell membrane</keyword>
<accession>A0A316DDA6</accession>
<dbReference type="EMBL" id="QGGL01000005">
    <property type="protein sequence ID" value="PWK14493.1"/>
    <property type="molecule type" value="Genomic_DNA"/>
</dbReference>
<keyword evidence="4" id="KW-0812">Transmembrane</keyword>
<dbReference type="Pfam" id="PF13185">
    <property type="entry name" value="GAF_2"/>
    <property type="match status" value="1"/>
</dbReference>
<dbReference type="PROSITE" id="PS50885">
    <property type="entry name" value="HAMP"/>
    <property type="match status" value="1"/>
</dbReference>
<evidence type="ECO:0000313" key="6">
    <source>
        <dbReference type="EMBL" id="PWK14493.1"/>
    </source>
</evidence>
<dbReference type="GO" id="GO:0007165">
    <property type="term" value="P:signal transduction"/>
    <property type="evidence" value="ECO:0007669"/>
    <property type="project" value="InterPro"/>
</dbReference>
<dbReference type="GO" id="GO:0005886">
    <property type="term" value="C:plasma membrane"/>
    <property type="evidence" value="ECO:0007669"/>
    <property type="project" value="UniProtKB-SubCell"/>
</dbReference>
<dbReference type="RefSeq" id="WP_211320358.1">
    <property type="nucleotide sequence ID" value="NZ_QGGL01000005.1"/>
</dbReference>
<dbReference type="InterPro" id="IPR029016">
    <property type="entry name" value="GAF-like_dom_sf"/>
</dbReference>
<dbReference type="InterPro" id="IPR024478">
    <property type="entry name" value="HlyB_4HB_MCP"/>
</dbReference>
<name>A0A316DDA6_9BACL</name>
<evidence type="ECO:0000256" key="3">
    <source>
        <dbReference type="ARBA" id="ARBA00023136"/>
    </source>
</evidence>
<organism evidence="6 7">
    <name type="scientific">Tumebacillus permanentifrigoris</name>
    <dbReference type="NCBI Taxonomy" id="378543"/>
    <lineage>
        <taxon>Bacteria</taxon>
        <taxon>Bacillati</taxon>
        <taxon>Bacillota</taxon>
        <taxon>Bacilli</taxon>
        <taxon>Bacillales</taxon>
        <taxon>Alicyclobacillaceae</taxon>
        <taxon>Tumebacillus</taxon>
    </lineage>
</organism>
<protein>
    <submittedName>
        <fullName evidence="6">GAF domain-containing protein</fullName>
    </submittedName>
</protein>
<evidence type="ECO:0000256" key="2">
    <source>
        <dbReference type="ARBA" id="ARBA00022475"/>
    </source>
</evidence>
<keyword evidence="7" id="KW-1185">Reference proteome</keyword>
<gene>
    <name evidence="6" type="ORF">C7459_105260</name>
</gene>
<dbReference type="Gene3D" id="6.10.340.10">
    <property type="match status" value="1"/>
</dbReference>
<sequence>MKIKTKLYTGFGSLLALLIVMLLLVLSMLNDLNQSMNEIVKDRYTKAKLATTVRFEVGNMARGLYTLAIDDKTPIDEVVASINQSRTNEQVAIAQFERIVSLQQASALLAQLRAQSLTYELEQNRMIDLVRSGQRAQANELLLGEITTTSLAVFDTVGKLNTVQEARMETALQDATTTYNMAVKATWTLIVLSLFLGGVIAFRVVRSLTASLRHVTSVITLVTKGSKQKLPRIEVRTQDEIGEISQAFNAMAVALEEHGHHEQEFQRTIQEQTWIKTKLAETTTMYQGVQDLETLARMIMSKLTPLVGASYGVFYLKEGHKDQQRLVKFSSYADMDREVGRDAFRMGEGLVGQCAAENRTILLTDLPEVSRSHQGWEPQPPPRSSCCPLSMKATCVR</sequence>
<feature type="domain" description="HAMP" evidence="5">
    <location>
        <begin position="206"/>
        <end position="260"/>
    </location>
</feature>